<reference evidence="7 8" key="1">
    <citation type="submission" date="2023-07" db="EMBL/GenBank/DDBJ databases">
        <title>Sorghum-associated microbial communities from plants grown in Nebraska, USA.</title>
        <authorList>
            <person name="Schachtman D."/>
        </authorList>
    </citation>
    <scope>NUCLEOTIDE SEQUENCE [LARGE SCALE GENOMIC DNA]</scope>
    <source>
        <strain evidence="7 8">DS1709</strain>
    </source>
</reference>
<feature type="transmembrane region" description="Helical" evidence="5">
    <location>
        <begin position="223"/>
        <end position="238"/>
    </location>
</feature>
<evidence type="ECO:0000256" key="2">
    <source>
        <dbReference type="ARBA" id="ARBA00022692"/>
    </source>
</evidence>
<dbReference type="RefSeq" id="WP_115980134.1">
    <property type="nucleotide sequence ID" value="NZ_JAVDQS010000003.1"/>
</dbReference>
<organism evidence="7 8">
    <name type="scientific">Chryseobacterium geocarposphaerae</name>
    <dbReference type="NCBI Taxonomy" id="1416776"/>
    <lineage>
        <taxon>Bacteria</taxon>
        <taxon>Pseudomonadati</taxon>
        <taxon>Bacteroidota</taxon>
        <taxon>Flavobacteriia</taxon>
        <taxon>Flavobacteriales</taxon>
        <taxon>Weeksellaceae</taxon>
        <taxon>Chryseobacterium group</taxon>
        <taxon>Chryseobacterium</taxon>
    </lineage>
</organism>
<dbReference type="Pfam" id="PF04932">
    <property type="entry name" value="Wzy_C"/>
    <property type="match status" value="1"/>
</dbReference>
<feature type="transmembrane region" description="Helical" evidence="5">
    <location>
        <begin position="320"/>
        <end position="340"/>
    </location>
</feature>
<feature type="transmembrane region" description="Helical" evidence="5">
    <location>
        <begin position="109"/>
        <end position="129"/>
    </location>
</feature>
<keyword evidence="8" id="KW-1185">Reference proteome</keyword>
<evidence type="ECO:0000256" key="5">
    <source>
        <dbReference type="SAM" id="Phobius"/>
    </source>
</evidence>
<accession>A0ABU1LDH3</accession>
<evidence type="ECO:0000256" key="1">
    <source>
        <dbReference type="ARBA" id="ARBA00004141"/>
    </source>
</evidence>
<feature type="transmembrane region" description="Helical" evidence="5">
    <location>
        <begin position="361"/>
        <end position="381"/>
    </location>
</feature>
<keyword evidence="3 5" id="KW-1133">Transmembrane helix</keyword>
<protein>
    <recommendedName>
        <fullName evidence="6">O-antigen ligase-related domain-containing protein</fullName>
    </recommendedName>
</protein>
<keyword evidence="2 5" id="KW-0812">Transmembrane</keyword>
<feature type="transmembrane region" description="Helical" evidence="5">
    <location>
        <begin position="201"/>
        <end position="217"/>
    </location>
</feature>
<proteinExistence type="predicted"/>
<feature type="transmembrane region" description="Helical" evidence="5">
    <location>
        <begin position="243"/>
        <end position="262"/>
    </location>
</feature>
<comment type="caution">
    <text evidence="7">The sequence shown here is derived from an EMBL/GenBank/DDBJ whole genome shotgun (WGS) entry which is preliminary data.</text>
</comment>
<evidence type="ECO:0000256" key="4">
    <source>
        <dbReference type="ARBA" id="ARBA00023136"/>
    </source>
</evidence>
<evidence type="ECO:0000259" key="6">
    <source>
        <dbReference type="Pfam" id="PF04932"/>
    </source>
</evidence>
<evidence type="ECO:0000313" key="7">
    <source>
        <dbReference type="EMBL" id="MDR6404762.1"/>
    </source>
</evidence>
<evidence type="ECO:0000256" key="3">
    <source>
        <dbReference type="ARBA" id="ARBA00022989"/>
    </source>
</evidence>
<feature type="transmembrane region" description="Helical" evidence="5">
    <location>
        <begin position="72"/>
        <end position="89"/>
    </location>
</feature>
<gene>
    <name evidence="7" type="ORF">J2781_001682</name>
</gene>
<feature type="transmembrane region" description="Helical" evidence="5">
    <location>
        <begin position="141"/>
        <end position="160"/>
    </location>
</feature>
<feature type="transmembrane region" description="Helical" evidence="5">
    <location>
        <begin position="387"/>
        <end position="403"/>
    </location>
</feature>
<feature type="transmembrane region" description="Helical" evidence="5">
    <location>
        <begin position="175"/>
        <end position="194"/>
    </location>
</feature>
<dbReference type="Proteomes" id="UP001184853">
    <property type="component" value="Unassembled WGS sequence"/>
</dbReference>
<comment type="subcellular location">
    <subcellularLocation>
        <location evidence="1">Membrane</location>
        <topology evidence="1">Multi-pass membrane protein</topology>
    </subcellularLocation>
</comment>
<keyword evidence="4 5" id="KW-0472">Membrane</keyword>
<feature type="transmembrane region" description="Helical" evidence="5">
    <location>
        <begin position="42"/>
        <end position="60"/>
    </location>
</feature>
<dbReference type="InterPro" id="IPR007016">
    <property type="entry name" value="O-antigen_ligase-rel_domated"/>
</dbReference>
<feature type="domain" description="O-antigen ligase-related" evidence="6">
    <location>
        <begin position="207"/>
        <end position="337"/>
    </location>
</feature>
<name>A0ABU1LDH3_9FLAO</name>
<sequence>MERINHLKSLIIKDQEVYFLVIALFGYILAYIDPFSSKGFPQYINFFIRGVLLIFSIHFIIKNFTIIKKRKFVIGSFLIFFFFYLLKLYQTIPSINLPADTFLTLKNSIYYFGFVIIPLPVVVLLSLDYQKVDFKKFLKIIFWPMLIIFGINFLYTNFIFESYTSNGRSGIFRSYYILVGHYGLSLVIISLYNYLFLKNKGYVYVLGILLGLFPIYVSAARSPVLALLVILFIFLILINKRKYWIYFFITISIFFILLFIAYRSGFGENSMFLIRINAAVFERNASGRSYYLNKGIDTFLSNPVSGGNALFPDGMYSHNLFVDILMSTGLLGMVLFIIYFKFVAQSFFKILKHINQYKESGIIAFFFLQYFILAQTSGNLYSSFECWYFGAVVIGLGYINFTNEEIKSNDSRGNTAGNH</sequence>
<evidence type="ECO:0000313" key="8">
    <source>
        <dbReference type="Proteomes" id="UP001184853"/>
    </source>
</evidence>
<feature type="transmembrane region" description="Helical" evidence="5">
    <location>
        <begin position="17"/>
        <end position="36"/>
    </location>
</feature>
<dbReference type="EMBL" id="JAVDQS010000003">
    <property type="protein sequence ID" value="MDR6404762.1"/>
    <property type="molecule type" value="Genomic_DNA"/>
</dbReference>